<dbReference type="Pfam" id="PF08468">
    <property type="entry name" value="MTS_N"/>
    <property type="match status" value="1"/>
</dbReference>
<evidence type="ECO:0000313" key="9">
    <source>
        <dbReference type="Proteomes" id="UP000016543"/>
    </source>
</evidence>
<dbReference type="PRINTS" id="PR00507">
    <property type="entry name" value="N12N6MTFRASE"/>
</dbReference>
<dbReference type="Gene3D" id="3.40.50.150">
    <property type="entry name" value="Vaccinia Virus protein VP39"/>
    <property type="match status" value="2"/>
</dbReference>
<dbReference type="SUPFAM" id="SSF53335">
    <property type="entry name" value="S-adenosyl-L-methionine-dependent methyltransferases"/>
    <property type="match status" value="1"/>
</dbReference>
<feature type="domain" description="Methyltransferase small" evidence="6">
    <location>
        <begin position="170"/>
        <end position="333"/>
    </location>
</feature>
<evidence type="ECO:0000256" key="1">
    <source>
        <dbReference type="ARBA" id="ARBA00022490"/>
    </source>
</evidence>
<accession>A0ABM9WIY5</accession>
<keyword evidence="9" id="KW-1185">Reference proteome</keyword>
<dbReference type="InterPro" id="IPR046977">
    <property type="entry name" value="RsmC/RlmG"/>
</dbReference>
<organism evidence="8 9">
    <name type="scientific">Idiomarina baltica OS145</name>
    <dbReference type="NCBI Taxonomy" id="314276"/>
    <lineage>
        <taxon>Bacteria</taxon>
        <taxon>Pseudomonadati</taxon>
        <taxon>Pseudomonadota</taxon>
        <taxon>Gammaproteobacteria</taxon>
        <taxon>Alteromonadales</taxon>
        <taxon>Idiomarinaceae</taxon>
        <taxon>Idiomarina</taxon>
    </lineage>
</organism>
<dbReference type="GO" id="GO:0032259">
    <property type="term" value="P:methylation"/>
    <property type="evidence" value="ECO:0007669"/>
    <property type="project" value="UniProtKB-KW"/>
</dbReference>
<dbReference type="EMBL" id="AAMX01000041">
    <property type="protein sequence ID" value="EAQ30854.1"/>
    <property type="molecule type" value="Genomic_DNA"/>
</dbReference>
<evidence type="ECO:0000256" key="4">
    <source>
        <dbReference type="ARBA" id="ARBA00022679"/>
    </source>
</evidence>
<dbReference type="PANTHER" id="PTHR47816">
    <property type="entry name" value="RIBOSOMAL RNA SMALL SUBUNIT METHYLTRANSFERASE C"/>
    <property type="match status" value="1"/>
</dbReference>
<dbReference type="CDD" id="cd02440">
    <property type="entry name" value="AdoMet_MTases"/>
    <property type="match status" value="1"/>
</dbReference>
<keyword evidence="1" id="KW-0963">Cytoplasm</keyword>
<evidence type="ECO:0000259" key="7">
    <source>
        <dbReference type="Pfam" id="PF08468"/>
    </source>
</evidence>
<dbReference type="PANTHER" id="PTHR47816:SF4">
    <property type="entry name" value="RIBOSOMAL RNA SMALL SUBUNIT METHYLTRANSFERASE C"/>
    <property type="match status" value="1"/>
</dbReference>
<proteinExistence type="predicted"/>
<gene>
    <name evidence="8" type="ORF">OS145_00025</name>
</gene>
<reference evidence="8 9" key="1">
    <citation type="submission" date="2006-01" db="EMBL/GenBank/DDBJ databases">
        <authorList>
            <person name="Brettar I."/>
            <person name="Hofle M."/>
            <person name="Ferriera S."/>
            <person name="Johnson J."/>
            <person name="Kravitz S."/>
            <person name="Halpern A."/>
            <person name="Remington K."/>
            <person name="Beeson K."/>
            <person name="Tran B."/>
            <person name="Rogers Y.-H."/>
            <person name="Friedman R."/>
            <person name="Venter J.C."/>
        </authorList>
    </citation>
    <scope>NUCLEOTIDE SEQUENCE [LARGE SCALE GENOMIC DNA]</scope>
    <source>
        <strain evidence="8 9">OS145</strain>
    </source>
</reference>
<keyword evidence="4" id="KW-0808">Transferase</keyword>
<dbReference type="Proteomes" id="UP000016543">
    <property type="component" value="Unassembled WGS sequence"/>
</dbReference>
<sequence>MPAQSTSDAVARLLSRHQDAEWLSTPRDKRLVIHPDGSQLATLFDNAWCLHAGHAMHYSHAYTQALSPKLEAYQLILLVVAKEQSLNQWILHQLSLQAPSARILIVGEKRGGVTSLVKKLPPAFLKAQKLASGNHCQLFQTRVLTKPLTDSEAPALSGFDVDWRGVSASFSAYPGVFSQGRLDAGTALLLEHLPETIQGKVLDFACGCGVIGALVAQKFAVELTASDVSPMAIASTQMNWEKLGIQGRLILADGLSSLSDGSFNWILSNPPFHTGLRTDYDIGEQFIKQAFKKLAPNGTLVIVANRFLPWPEHMRQVFGHCDELADNGKFKVLLSKRLS</sequence>
<keyword evidence="5" id="KW-0949">S-adenosyl-L-methionine</keyword>
<evidence type="ECO:0000256" key="5">
    <source>
        <dbReference type="ARBA" id="ARBA00022691"/>
    </source>
</evidence>
<evidence type="ECO:0000313" key="8">
    <source>
        <dbReference type="EMBL" id="EAQ30854.1"/>
    </source>
</evidence>
<dbReference type="RefSeq" id="WP_006957037.1">
    <property type="nucleotide sequence ID" value="NZ_CH672412.1"/>
</dbReference>
<dbReference type="GO" id="GO:0008168">
    <property type="term" value="F:methyltransferase activity"/>
    <property type="evidence" value="ECO:0007669"/>
    <property type="project" value="UniProtKB-KW"/>
</dbReference>
<feature type="domain" description="Methyltransferase small N-terminal" evidence="7">
    <location>
        <begin position="51"/>
        <end position="147"/>
    </location>
</feature>
<dbReference type="Pfam" id="PF05175">
    <property type="entry name" value="MTS"/>
    <property type="match status" value="1"/>
</dbReference>
<dbReference type="InterPro" id="IPR029063">
    <property type="entry name" value="SAM-dependent_MTases_sf"/>
</dbReference>
<comment type="caution">
    <text evidence="8">The sequence shown here is derived from an EMBL/GenBank/DDBJ whole genome shotgun (WGS) entry which is preliminary data.</text>
</comment>
<dbReference type="InterPro" id="IPR007848">
    <property type="entry name" value="Small_mtfrase_dom"/>
</dbReference>
<evidence type="ECO:0000256" key="3">
    <source>
        <dbReference type="ARBA" id="ARBA00022603"/>
    </source>
</evidence>
<evidence type="ECO:0000256" key="2">
    <source>
        <dbReference type="ARBA" id="ARBA00022552"/>
    </source>
</evidence>
<protein>
    <submittedName>
        <fullName evidence="8">16S RNA G1207 methylase RsmC</fullName>
    </submittedName>
</protein>
<dbReference type="InterPro" id="IPR002052">
    <property type="entry name" value="DNA_methylase_N6_adenine_CS"/>
</dbReference>
<dbReference type="PROSITE" id="PS00092">
    <property type="entry name" value="N6_MTASE"/>
    <property type="match status" value="1"/>
</dbReference>
<keyword evidence="2" id="KW-0698">rRNA processing</keyword>
<dbReference type="InterPro" id="IPR013675">
    <property type="entry name" value="Mtase_sm_N"/>
</dbReference>
<name>A0ABM9WIY5_9GAMM</name>
<evidence type="ECO:0000259" key="6">
    <source>
        <dbReference type="Pfam" id="PF05175"/>
    </source>
</evidence>
<keyword evidence="3 8" id="KW-0489">Methyltransferase</keyword>